<dbReference type="AlphaFoldDB" id="A0A136Q6U5"/>
<proteinExistence type="predicted"/>
<reference evidence="1 2" key="1">
    <citation type="submission" date="2016-02" db="EMBL/GenBank/DDBJ databases">
        <authorList>
            <person name="Wen L."/>
            <person name="He K."/>
            <person name="Yang H."/>
        </authorList>
    </citation>
    <scope>NUCLEOTIDE SEQUENCE [LARGE SCALE GENOMIC DNA]</scope>
    <source>
        <strain evidence="1 2">DSM 22607</strain>
    </source>
</reference>
<comment type="caution">
    <text evidence="1">The sequence shown here is derived from an EMBL/GenBank/DDBJ whole genome shotgun (WGS) entry which is preliminary data.</text>
</comment>
<dbReference type="Proteomes" id="UP000070366">
    <property type="component" value="Unassembled WGS sequence"/>
</dbReference>
<evidence type="ECO:0000313" key="1">
    <source>
        <dbReference type="EMBL" id="KXK66401.1"/>
    </source>
</evidence>
<dbReference type="STRING" id="626937.HMPREF3293_00807"/>
<protein>
    <recommendedName>
        <fullName evidence="3">Polyhydroxyalkanoate synthesis regulator phasin</fullName>
    </recommendedName>
</protein>
<sequence>MRYNKIKDKKEAISMANIIEDSINFGMGLFAYSREKIEDLVEKMVAKGEVQRKDAQGFANDLIKKGEAQREEISRMVKDEVRTTLQDVGLTADTRVTKEDIREIIKEELAAAKADEK</sequence>
<organism evidence="1 2">
    <name type="scientific">Christensenella minuta</name>
    <dbReference type="NCBI Taxonomy" id="626937"/>
    <lineage>
        <taxon>Bacteria</taxon>
        <taxon>Bacillati</taxon>
        <taxon>Bacillota</taxon>
        <taxon>Clostridia</taxon>
        <taxon>Christensenellales</taxon>
        <taxon>Christensenellaceae</taxon>
        <taxon>Christensenella</taxon>
    </lineage>
</organism>
<name>A0A136Q6U5_9FIRM</name>
<accession>A0A136Q6U5</accession>
<dbReference type="EMBL" id="LSZW01000046">
    <property type="protein sequence ID" value="KXK66401.1"/>
    <property type="molecule type" value="Genomic_DNA"/>
</dbReference>
<evidence type="ECO:0008006" key="3">
    <source>
        <dbReference type="Google" id="ProtNLM"/>
    </source>
</evidence>
<gene>
    <name evidence="1" type="ORF">HMPREF3293_00807</name>
</gene>
<dbReference type="NCBIfam" id="NF047773">
    <property type="entry name" value="phas_rel_Lepto"/>
    <property type="match status" value="1"/>
</dbReference>
<keyword evidence="2" id="KW-1185">Reference proteome</keyword>
<evidence type="ECO:0000313" key="2">
    <source>
        <dbReference type="Proteomes" id="UP000070366"/>
    </source>
</evidence>